<proteinExistence type="predicted"/>
<dbReference type="Gene3D" id="3.30.1180.10">
    <property type="match status" value="1"/>
</dbReference>
<dbReference type="GO" id="GO:0008289">
    <property type="term" value="F:lipid binding"/>
    <property type="evidence" value="ECO:0007669"/>
    <property type="project" value="UniProtKB-KW"/>
</dbReference>
<dbReference type="PANTHER" id="PTHR33434:SF2">
    <property type="entry name" value="FATTY ACID-BINDING PROTEIN TM_1468"/>
    <property type="match status" value="1"/>
</dbReference>
<dbReference type="InterPro" id="IPR003797">
    <property type="entry name" value="DegV"/>
</dbReference>
<reference evidence="2 3" key="2">
    <citation type="journal article" date="2009" name="Proc. Natl. Acad. Sci. U.S.A.">
        <title>On the chimeric nature, thermophilic origin, and phylogenetic placement of the Thermotogales.</title>
        <authorList>
            <person name="Zhaxybayeva O."/>
            <person name="Swithers K.S."/>
            <person name="Lapierre P."/>
            <person name="Fournier G.P."/>
            <person name="Bickhart D.M."/>
            <person name="DeBoy R.T."/>
            <person name="Nelson K.E."/>
            <person name="Nesbo C.L."/>
            <person name="Doolittle W.F."/>
            <person name="Gogarten J.P."/>
            <person name="Noll K.M."/>
        </authorList>
    </citation>
    <scope>NUCLEOTIDE SEQUENCE [LARGE SCALE GENOMIC DNA]</scope>
    <source>
        <strain evidence="3">ATCC 35602 / DSM 5306 / Rt17-B1</strain>
    </source>
</reference>
<dbReference type="InterPro" id="IPR043168">
    <property type="entry name" value="DegV_C"/>
</dbReference>
<dbReference type="Proteomes" id="UP000002415">
    <property type="component" value="Chromosome"/>
</dbReference>
<name>A7HKN7_FERNB</name>
<dbReference type="KEGG" id="fno:Fnod_0615"/>
<evidence type="ECO:0000256" key="1">
    <source>
        <dbReference type="ARBA" id="ARBA00023121"/>
    </source>
</evidence>
<evidence type="ECO:0000313" key="2">
    <source>
        <dbReference type="EMBL" id="ABS60470.1"/>
    </source>
</evidence>
<gene>
    <name evidence="2" type="ordered locus">Fnod_0615</name>
</gene>
<protein>
    <submittedName>
        <fullName evidence="2">DegV family protein</fullName>
    </submittedName>
</protein>
<dbReference type="OrthoDB" id="9781230at2"/>
<keyword evidence="3" id="KW-1185">Reference proteome</keyword>
<evidence type="ECO:0000313" key="3">
    <source>
        <dbReference type="Proteomes" id="UP000002415"/>
    </source>
</evidence>
<dbReference type="RefSeq" id="WP_011993789.1">
    <property type="nucleotide sequence ID" value="NC_009718.1"/>
</dbReference>
<dbReference type="InterPro" id="IPR050270">
    <property type="entry name" value="DegV_domain_contain"/>
</dbReference>
<reference evidence="2 3" key="1">
    <citation type="submission" date="2007-07" db="EMBL/GenBank/DDBJ databases">
        <title>Complete sequence of Fervidobacterium nodosum Rt17-B1.</title>
        <authorList>
            <consortium name="US DOE Joint Genome Institute"/>
            <person name="Copeland A."/>
            <person name="Lucas S."/>
            <person name="Lapidus A."/>
            <person name="Barry K."/>
            <person name="Glavina del Rio T."/>
            <person name="Dalin E."/>
            <person name="Tice H."/>
            <person name="Pitluck S."/>
            <person name="Saunders E."/>
            <person name="Brettin T."/>
            <person name="Bruce D."/>
            <person name="Detter J.C."/>
            <person name="Han C."/>
            <person name="Schmutz J."/>
            <person name="Larimer F."/>
            <person name="Land M."/>
            <person name="Hauser L."/>
            <person name="Kyrpides N."/>
            <person name="Mikhailova N."/>
            <person name="Nelson K."/>
            <person name="Gogarten J.P."/>
            <person name="Noll K."/>
            <person name="Richardson P."/>
        </authorList>
    </citation>
    <scope>NUCLEOTIDE SEQUENCE [LARGE SCALE GENOMIC DNA]</scope>
    <source>
        <strain evidence="3">ATCC 35602 / DSM 5306 / Rt17-B1</strain>
    </source>
</reference>
<dbReference type="Gene3D" id="3.40.50.10170">
    <property type="match status" value="1"/>
</dbReference>
<dbReference type="AlphaFoldDB" id="A7HKN7"/>
<dbReference type="eggNOG" id="COG1307">
    <property type="taxonomic scope" value="Bacteria"/>
</dbReference>
<dbReference type="Pfam" id="PF02645">
    <property type="entry name" value="DegV"/>
    <property type="match status" value="1"/>
</dbReference>
<dbReference type="SUPFAM" id="SSF82549">
    <property type="entry name" value="DAK1/DegV-like"/>
    <property type="match status" value="1"/>
</dbReference>
<dbReference type="PROSITE" id="PS51482">
    <property type="entry name" value="DEGV"/>
    <property type="match status" value="1"/>
</dbReference>
<dbReference type="PANTHER" id="PTHR33434">
    <property type="entry name" value="DEGV DOMAIN-CONTAINING PROTEIN DR_1986-RELATED"/>
    <property type="match status" value="1"/>
</dbReference>
<dbReference type="STRING" id="381764.Fnod_0615"/>
<dbReference type="HOGENOM" id="CLU_048251_0_1_0"/>
<dbReference type="EMBL" id="CP000771">
    <property type="protein sequence ID" value="ABS60470.1"/>
    <property type="molecule type" value="Genomic_DNA"/>
</dbReference>
<keyword evidence="1" id="KW-0446">Lipid-binding</keyword>
<dbReference type="NCBIfam" id="TIGR00762">
    <property type="entry name" value="DegV"/>
    <property type="match status" value="1"/>
</dbReference>
<accession>A7HKN7</accession>
<sequence length="282" mass="31344">MYTFITDSGFDLPRNLKLPYDIKILPLRVFVNEKEYEDKVSISSQELYNLELQGYIPTTSLPKPEIIEKTIRESAEESEEVFIITISSKLSNTYDLVKNIAISMNLKNVHVLDSKTACIKQGYVILRAMEQVKNTGKLTQADIDKFEKESLLAFFVPTLEYLYKGGRIGKAKALIGKVLNLKPILTTDSDGEVSTLGTVRSMDSAILTIQNIVNKFIESQKITDDYTVIGAYTIGSMKTHFEKLIQPYKKGLIGVTDIGSAIAAHIGPEAFGIVVGKGVHLE</sequence>
<organism evidence="2 3">
    <name type="scientific">Fervidobacterium nodosum (strain ATCC 35602 / DSM 5306 / Rt17-B1)</name>
    <dbReference type="NCBI Taxonomy" id="381764"/>
    <lineage>
        <taxon>Bacteria</taxon>
        <taxon>Thermotogati</taxon>
        <taxon>Thermotogota</taxon>
        <taxon>Thermotogae</taxon>
        <taxon>Thermotogales</taxon>
        <taxon>Fervidobacteriaceae</taxon>
        <taxon>Fervidobacterium</taxon>
    </lineage>
</organism>